<evidence type="ECO:0000313" key="2">
    <source>
        <dbReference type="EMBL" id="PUA33666.1"/>
    </source>
</evidence>
<dbReference type="NCBIfam" id="TIGR03879">
    <property type="entry name" value="near_KaiC_dom"/>
    <property type="match status" value="1"/>
</dbReference>
<dbReference type="Proteomes" id="UP000244093">
    <property type="component" value="Unassembled WGS sequence"/>
</dbReference>
<dbReference type="AlphaFoldDB" id="A0A2R7Y862"/>
<organism evidence="2 3">
    <name type="scientific">Zestosphaera tikiterensis</name>
    <dbReference type="NCBI Taxonomy" id="1973259"/>
    <lineage>
        <taxon>Archaea</taxon>
        <taxon>Thermoproteota</taxon>
        <taxon>Thermoprotei</taxon>
        <taxon>Desulfurococcales</taxon>
        <taxon>Desulfurococcaceae</taxon>
        <taxon>Zestosphaera</taxon>
    </lineage>
</organism>
<keyword evidence="1" id="KW-0175">Coiled coil</keyword>
<dbReference type="EMBL" id="NBVN01000002">
    <property type="protein sequence ID" value="PUA33666.1"/>
    <property type="molecule type" value="Genomic_DNA"/>
</dbReference>
<reference evidence="2" key="1">
    <citation type="submission" date="2017-04" db="EMBL/GenBank/DDBJ databases">
        <authorList>
            <person name="Afonso C.L."/>
            <person name="Miller P.J."/>
            <person name="Scott M.A."/>
            <person name="Spackman E."/>
            <person name="Goraichik I."/>
            <person name="Dimitrov K.M."/>
            <person name="Suarez D.L."/>
            <person name="Swayne D.E."/>
        </authorList>
    </citation>
    <scope>NUCLEOTIDE SEQUENCE</scope>
    <source>
        <strain evidence="2">NZ3</strain>
    </source>
</reference>
<gene>
    <name evidence="2" type="ORF">B7O98_04440</name>
</gene>
<dbReference type="PANTHER" id="PTHR40727:SF1">
    <property type="entry name" value="BACTERIO-OPSIN ACTIVATOR"/>
    <property type="match status" value="1"/>
</dbReference>
<accession>A0A2R7Y862</accession>
<protein>
    <submittedName>
        <fullName evidence="2">Transcriptional regulator</fullName>
    </submittedName>
</protein>
<comment type="caution">
    <text evidence="2">The sequence shown here is derived from an EMBL/GenBank/DDBJ whole genome shotgun (WGS) entry which is preliminary data.</text>
</comment>
<reference evidence="2" key="2">
    <citation type="journal article" date="2018" name="Syst. Appl. Microbiol.">
        <title>A new symbiotic nanoarchaeote (Candidatus Nanoclepta minutus) and its host (Zestosphaera tikiterensis gen. nov., sp. nov.) from a New Zealand hot spring.</title>
        <authorList>
            <person name="St John E."/>
            <person name="Liu Y."/>
            <person name="Podar M."/>
            <person name="Stott M.B."/>
            <person name="Meneghin J."/>
            <person name="Chen Z."/>
            <person name="Lagutin K."/>
            <person name="Mitchell K."/>
            <person name="Reysenbach A.L."/>
        </authorList>
    </citation>
    <scope>NUCLEOTIDE SEQUENCE [LARGE SCALE GENOMIC DNA]</scope>
    <source>
        <strain evidence="2">NZ3</strain>
    </source>
</reference>
<proteinExistence type="predicted"/>
<evidence type="ECO:0000313" key="3">
    <source>
        <dbReference type="Proteomes" id="UP000244093"/>
    </source>
</evidence>
<dbReference type="PANTHER" id="PTHR40727">
    <property type="entry name" value="TRANSCRIPTION REGULATOR, ENCODED NEXT TO RECA SUPERFAMILY ATPASE-RELATED"/>
    <property type="match status" value="1"/>
</dbReference>
<dbReference type="InterPro" id="IPR022285">
    <property type="entry name" value="CHP03879_regulat_dom_put"/>
</dbReference>
<sequence length="165" mass="18684">MSEEIPLKPLGKEEVRKLELALLFGTLFRPDVLEKIRSAEDRLTWLDSLVIAAGALARDRAGYSTAKIAEELGRTESTIRNHLTGKTEAGKIIKETYELLRQKNGRLEIQLPLPTTEHVESKVRELTKKLEEQEKVINELKAEVTTLKEKLAKVRQTLEGLLSEI</sequence>
<evidence type="ECO:0000256" key="1">
    <source>
        <dbReference type="SAM" id="Coils"/>
    </source>
</evidence>
<name>A0A2R7Y862_9CREN</name>
<feature type="coiled-coil region" evidence="1">
    <location>
        <begin position="116"/>
        <end position="164"/>
    </location>
</feature>